<evidence type="ECO:0000313" key="2">
    <source>
        <dbReference type="Proteomes" id="UP001153709"/>
    </source>
</evidence>
<organism evidence="1 2">
    <name type="scientific">Diabrotica balteata</name>
    <name type="common">Banded cucumber beetle</name>
    <dbReference type="NCBI Taxonomy" id="107213"/>
    <lineage>
        <taxon>Eukaryota</taxon>
        <taxon>Metazoa</taxon>
        <taxon>Ecdysozoa</taxon>
        <taxon>Arthropoda</taxon>
        <taxon>Hexapoda</taxon>
        <taxon>Insecta</taxon>
        <taxon>Pterygota</taxon>
        <taxon>Neoptera</taxon>
        <taxon>Endopterygota</taxon>
        <taxon>Coleoptera</taxon>
        <taxon>Polyphaga</taxon>
        <taxon>Cucujiformia</taxon>
        <taxon>Chrysomeloidea</taxon>
        <taxon>Chrysomelidae</taxon>
        <taxon>Galerucinae</taxon>
        <taxon>Diabroticina</taxon>
        <taxon>Diabroticites</taxon>
        <taxon>Diabrotica</taxon>
    </lineage>
</organism>
<keyword evidence="2" id="KW-1185">Reference proteome</keyword>
<feature type="non-terminal residue" evidence="1">
    <location>
        <position position="121"/>
    </location>
</feature>
<dbReference type="OrthoDB" id="410404at2759"/>
<proteinExistence type="predicted"/>
<dbReference type="AlphaFoldDB" id="A0A9N9T533"/>
<gene>
    <name evidence="1" type="ORF">DIABBA_LOCUS10119</name>
</gene>
<protein>
    <recommendedName>
        <fullName evidence="3">Endonuclease-reverse transcriptase</fullName>
    </recommendedName>
</protein>
<evidence type="ECO:0008006" key="3">
    <source>
        <dbReference type="Google" id="ProtNLM"/>
    </source>
</evidence>
<feature type="non-terminal residue" evidence="1">
    <location>
        <position position="1"/>
    </location>
</feature>
<dbReference type="Proteomes" id="UP001153709">
    <property type="component" value="Chromosome 7"/>
</dbReference>
<evidence type="ECO:0000313" key="1">
    <source>
        <dbReference type="EMBL" id="CAG9837099.1"/>
    </source>
</evidence>
<dbReference type="EMBL" id="OU898282">
    <property type="protein sequence ID" value="CAG9837099.1"/>
    <property type="molecule type" value="Genomic_DNA"/>
</dbReference>
<accession>A0A9N9T533</accession>
<sequence>AIITVDNHIEKEVSARIAAGNRALYSSSILLRSKLLKIKSKLTLYKSIIRSMITYGSKTWTLNQREINKLLVFERKVLRIIFGAQRDEFTENWRRRRNAELVTLYGTENIVRHIKANRIRW</sequence>
<reference evidence="1" key="1">
    <citation type="submission" date="2022-01" db="EMBL/GenBank/DDBJ databases">
        <authorList>
            <person name="King R."/>
        </authorList>
    </citation>
    <scope>NUCLEOTIDE SEQUENCE</scope>
</reference>
<name>A0A9N9T533_DIABA</name>